<evidence type="ECO:0000256" key="11">
    <source>
        <dbReference type="SAM" id="MobiDB-lite"/>
    </source>
</evidence>
<feature type="compositionally biased region" description="Basic and acidic residues" evidence="11">
    <location>
        <begin position="95"/>
        <end position="109"/>
    </location>
</feature>
<evidence type="ECO:0000256" key="2">
    <source>
        <dbReference type="ARBA" id="ARBA00005661"/>
    </source>
</evidence>
<dbReference type="PROSITE" id="PS00027">
    <property type="entry name" value="HOMEOBOX_1"/>
    <property type="match status" value="1"/>
</dbReference>
<dbReference type="STRING" id="205130.ENSMAMP00000000398"/>
<name>A0A3Q3KIA5_9TELE</name>
<feature type="domain" description="Homeobox" evidence="12">
    <location>
        <begin position="110"/>
        <end position="170"/>
    </location>
</feature>
<dbReference type="GO" id="GO:0030154">
    <property type="term" value="P:cell differentiation"/>
    <property type="evidence" value="ECO:0007669"/>
    <property type="project" value="TreeGrafter"/>
</dbReference>
<dbReference type="GO" id="GO:0000978">
    <property type="term" value="F:RNA polymerase II cis-regulatory region sequence-specific DNA binding"/>
    <property type="evidence" value="ECO:0007669"/>
    <property type="project" value="TreeGrafter"/>
</dbReference>
<evidence type="ECO:0000313" key="13">
    <source>
        <dbReference type="Ensembl" id="ENSMAMP00000000398.2"/>
    </source>
</evidence>
<evidence type="ECO:0000256" key="7">
    <source>
        <dbReference type="ARBA" id="ARBA00023163"/>
    </source>
</evidence>
<feature type="region of interest" description="Disordered" evidence="11">
    <location>
        <begin position="88"/>
        <end position="109"/>
    </location>
</feature>
<dbReference type="GO" id="GO:0005634">
    <property type="term" value="C:nucleus"/>
    <property type="evidence" value="ECO:0007669"/>
    <property type="project" value="UniProtKB-SubCell"/>
</dbReference>
<keyword evidence="4" id="KW-0805">Transcription regulation</keyword>
<dbReference type="AlphaFoldDB" id="A0A3Q3KIA5"/>
<evidence type="ECO:0000256" key="1">
    <source>
        <dbReference type="ARBA" id="ARBA00004123"/>
    </source>
</evidence>
<dbReference type="InterPro" id="IPR009057">
    <property type="entry name" value="Homeodomain-like_sf"/>
</dbReference>
<comment type="similarity">
    <text evidence="2">Belongs to the NK-2 homeobox family.</text>
</comment>
<evidence type="ECO:0000256" key="3">
    <source>
        <dbReference type="ARBA" id="ARBA00022473"/>
    </source>
</evidence>
<evidence type="ECO:0000256" key="4">
    <source>
        <dbReference type="ARBA" id="ARBA00023015"/>
    </source>
</evidence>
<dbReference type="InterPro" id="IPR017970">
    <property type="entry name" value="Homeobox_CS"/>
</dbReference>
<dbReference type="Ensembl" id="ENSMAMT00000000404.2">
    <property type="protein sequence ID" value="ENSMAMP00000000398.2"/>
    <property type="gene ID" value="ENSMAMG00000000269.2"/>
</dbReference>
<keyword evidence="5 9" id="KW-0238">DNA-binding</keyword>
<evidence type="ECO:0000313" key="14">
    <source>
        <dbReference type="Proteomes" id="UP000261640"/>
    </source>
</evidence>
<dbReference type="GeneTree" id="ENSGT00940000161610"/>
<dbReference type="Proteomes" id="UP000261640">
    <property type="component" value="Unplaced"/>
</dbReference>
<evidence type="ECO:0000256" key="5">
    <source>
        <dbReference type="ARBA" id="ARBA00023125"/>
    </source>
</evidence>
<evidence type="ECO:0000259" key="12">
    <source>
        <dbReference type="PROSITE" id="PS50071"/>
    </source>
</evidence>
<feature type="DNA-binding region" description="Homeobox" evidence="9">
    <location>
        <begin position="112"/>
        <end position="171"/>
    </location>
</feature>
<keyword evidence="8 9" id="KW-0539">Nucleus</keyword>
<dbReference type="Pfam" id="PF00046">
    <property type="entry name" value="Homeodomain"/>
    <property type="match status" value="1"/>
</dbReference>
<sequence length="268" mass="30486">AMAASTKFSFSVRSILDLPEQDAEAAPRSSPVYSSCSTGSPFTSWVDCDRSPCICECMFKDTLNLLMHFKISGLTCILMSTASDECSLEASPDSTKPDESTLDSELDKSKKSKKRRVLFSKAQTLQLERRFRQQRYLSGPEREQLARLLSLTPTQVKIWFQNHRYKMKRGRAEGALQEVEIAQPPMLRRVVVPILVRDGKPFHTCLLDTEKPGCLPPSSQAVPFPLVYPSLQHHSPVALPPRYQHFPTAQLKHLVFHYRRKDILHILF</sequence>
<dbReference type="PANTHER" id="PTHR24340">
    <property type="entry name" value="HOMEOBOX PROTEIN NKX"/>
    <property type="match status" value="1"/>
</dbReference>
<dbReference type="SUPFAM" id="SSF46689">
    <property type="entry name" value="Homeodomain-like"/>
    <property type="match status" value="1"/>
</dbReference>
<evidence type="ECO:0000256" key="6">
    <source>
        <dbReference type="ARBA" id="ARBA00023155"/>
    </source>
</evidence>
<dbReference type="SMART" id="SM00389">
    <property type="entry name" value="HOX"/>
    <property type="match status" value="1"/>
</dbReference>
<dbReference type="GO" id="GO:0000981">
    <property type="term" value="F:DNA-binding transcription factor activity, RNA polymerase II-specific"/>
    <property type="evidence" value="ECO:0007669"/>
    <property type="project" value="InterPro"/>
</dbReference>
<dbReference type="InterPro" id="IPR020479">
    <property type="entry name" value="HD_metazoa"/>
</dbReference>
<dbReference type="PROSITE" id="PS50071">
    <property type="entry name" value="HOMEOBOX_2"/>
    <property type="match status" value="1"/>
</dbReference>
<proteinExistence type="inferred from homology"/>
<comment type="subcellular location">
    <subcellularLocation>
        <location evidence="1 9 10">Nucleus</location>
    </subcellularLocation>
</comment>
<dbReference type="InParanoid" id="A0A3Q3KIA5"/>
<evidence type="ECO:0000256" key="10">
    <source>
        <dbReference type="RuleBase" id="RU000682"/>
    </source>
</evidence>
<accession>A0A3Q3KIA5</accession>
<keyword evidence="3" id="KW-0217">Developmental protein</keyword>
<dbReference type="PANTHER" id="PTHR24340:SF24">
    <property type="entry name" value="HOMEOBOX PROTEIN NKX-2.2"/>
    <property type="match status" value="1"/>
</dbReference>
<dbReference type="CDD" id="cd00086">
    <property type="entry name" value="homeodomain"/>
    <property type="match status" value="1"/>
</dbReference>
<reference evidence="13" key="1">
    <citation type="submission" date="2025-08" db="UniProtKB">
        <authorList>
            <consortium name="Ensembl"/>
        </authorList>
    </citation>
    <scope>IDENTIFICATION</scope>
</reference>
<evidence type="ECO:0000256" key="9">
    <source>
        <dbReference type="PROSITE-ProRule" id="PRU00108"/>
    </source>
</evidence>
<dbReference type="FunFam" id="1.10.10.60:FF:000101">
    <property type="entry name" value="NK2 homeobox 8"/>
    <property type="match status" value="1"/>
</dbReference>
<dbReference type="InterPro" id="IPR050394">
    <property type="entry name" value="Homeobox_NK-like"/>
</dbReference>
<keyword evidence="7" id="KW-0804">Transcription</keyword>
<protein>
    <submittedName>
        <fullName evidence="13">NK2 homeobox 8</fullName>
    </submittedName>
</protein>
<organism evidence="13 14">
    <name type="scientific">Mastacembelus armatus</name>
    <name type="common">zig-zag eel</name>
    <dbReference type="NCBI Taxonomy" id="205130"/>
    <lineage>
        <taxon>Eukaryota</taxon>
        <taxon>Metazoa</taxon>
        <taxon>Chordata</taxon>
        <taxon>Craniata</taxon>
        <taxon>Vertebrata</taxon>
        <taxon>Euteleostomi</taxon>
        <taxon>Actinopterygii</taxon>
        <taxon>Neopterygii</taxon>
        <taxon>Teleostei</taxon>
        <taxon>Neoteleostei</taxon>
        <taxon>Acanthomorphata</taxon>
        <taxon>Anabantaria</taxon>
        <taxon>Synbranchiformes</taxon>
        <taxon>Mastacembelidae</taxon>
        <taxon>Mastacembelus</taxon>
    </lineage>
</organism>
<reference evidence="13" key="2">
    <citation type="submission" date="2025-09" db="UniProtKB">
        <authorList>
            <consortium name="Ensembl"/>
        </authorList>
    </citation>
    <scope>IDENTIFICATION</scope>
</reference>
<keyword evidence="6 9" id="KW-0371">Homeobox</keyword>
<dbReference type="PRINTS" id="PR00024">
    <property type="entry name" value="HOMEOBOX"/>
</dbReference>
<evidence type="ECO:0000256" key="8">
    <source>
        <dbReference type="ARBA" id="ARBA00023242"/>
    </source>
</evidence>
<dbReference type="Gene3D" id="1.10.10.60">
    <property type="entry name" value="Homeodomain-like"/>
    <property type="match status" value="1"/>
</dbReference>
<keyword evidence="14" id="KW-1185">Reference proteome</keyword>
<dbReference type="InterPro" id="IPR001356">
    <property type="entry name" value="HD"/>
</dbReference>